<sequence>MNVDSVYVGEPSVLGYRRELPVLSGITKALVTAPELKLSELNLDGDRQADLTVHGGPDKAVYVYPAEHYATWREDGFEVSTADFGENVSLSGLTEDDVRIGDVWAWGDALVQVSQPRSPCYKLAMKTGRKDITPAMIDSGRSGWYLRVLRPGVVPTSGALELVERADGPTVAEVYVITFANYGQLAEEHVEAALDFADRVLATPALAVQWSAGVQSTVDRWRARRAG</sequence>
<reference evidence="3" key="1">
    <citation type="submission" date="2016-10" db="EMBL/GenBank/DDBJ databases">
        <authorList>
            <person name="Varghese N."/>
            <person name="Submissions S."/>
        </authorList>
    </citation>
    <scope>NUCLEOTIDE SEQUENCE [LARGE SCALE GENOMIC DNA]</scope>
    <source>
        <strain evidence="3">DSM 44654</strain>
    </source>
</reference>
<proteinExistence type="predicted"/>
<dbReference type="InterPro" id="IPR052353">
    <property type="entry name" value="Benzoxazolinone_Detox_Enz"/>
</dbReference>
<evidence type="ECO:0000313" key="2">
    <source>
        <dbReference type="EMBL" id="SEF27534.1"/>
    </source>
</evidence>
<dbReference type="Proteomes" id="UP000198878">
    <property type="component" value="Unassembled WGS sequence"/>
</dbReference>
<feature type="domain" description="MOSC" evidence="1">
    <location>
        <begin position="30"/>
        <end position="163"/>
    </location>
</feature>
<dbReference type="InterPro" id="IPR011037">
    <property type="entry name" value="Pyrv_Knase-like_insert_dom_sf"/>
</dbReference>
<evidence type="ECO:0000259" key="1">
    <source>
        <dbReference type="PROSITE" id="PS51340"/>
    </source>
</evidence>
<dbReference type="Gene3D" id="2.40.33.20">
    <property type="entry name" value="PK beta-barrel domain-like"/>
    <property type="match status" value="1"/>
</dbReference>
<organism evidence="2 3">
    <name type="scientific">Amycolatopsis pretoriensis</name>
    <dbReference type="NCBI Taxonomy" id="218821"/>
    <lineage>
        <taxon>Bacteria</taxon>
        <taxon>Bacillati</taxon>
        <taxon>Actinomycetota</taxon>
        <taxon>Actinomycetes</taxon>
        <taxon>Pseudonocardiales</taxon>
        <taxon>Pseudonocardiaceae</taxon>
        <taxon>Amycolatopsis</taxon>
    </lineage>
</organism>
<dbReference type="OrthoDB" id="9786134at2"/>
<dbReference type="PANTHER" id="PTHR30212:SF2">
    <property type="entry name" value="PROTEIN YIIM"/>
    <property type="match status" value="1"/>
</dbReference>
<dbReference type="GO" id="GO:0030170">
    <property type="term" value="F:pyridoxal phosphate binding"/>
    <property type="evidence" value="ECO:0007669"/>
    <property type="project" value="InterPro"/>
</dbReference>
<dbReference type="Pfam" id="PF03473">
    <property type="entry name" value="MOSC"/>
    <property type="match status" value="1"/>
</dbReference>
<protein>
    <submittedName>
        <fullName evidence="2">MOSC domain-containing protein YiiM</fullName>
    </submittedName>
</protein>
<dbReference type="InterPro" id="IPR005302">
    <property type="entry name" value="MoCF_Sase_C"/>
</dbReference>
<keyword evidence="3" id="KW-1185">Reference proteome</keyword>
<dbReference type="EMBL" id="FNUJ01000003">
    <property type="protein sequence ID" value="SEF27534.1"/>
    <property type="molecule type" value="Genomic_DNA"/>
</dbReference>
<dbReference type="GO" id="GO:0003824">
    <property type="term" value="F:catalytic activity"/>
    <property type="evidence" value="ECO:0007669"/>
    <property type="project" value="InterPro"/>
</dbReference>
<dbReference type="RefSeq" id="WP_086678742.1">
    <property type="nucleotide sequence ID" value="NZ_FNUJ01000003.1"/>
</dbReference>
<name>A0A1H5QNW5_9PSEU</name>
<dbReference type="PROSITE" id="PS51340">
    <property type="entry name" value="MOSC"/>
    <property type="match status" value="1"/>
</dbReference>
<evidence type="ECO:0000313" key="3">
    <source>
        <dbReference type="Proteomes" id="UP000198878"/>
    </source>
</evidence>
<gene>
    <name evidence="2" type="ORF">SAMN05421837_103922</name>
</gene>
<dbReference type="SUPFAM" id="SSF50800">
    <property type="entry name" value="PK beta-barrel domain-like"/>
    <property type="match status" value="1"/>
</dbReference>
<dbReference type="GO" id="GO:0030151">
    <property type="term" value="F:molybdenum ion binding"/>
    <property type="evidence" value="ECO:0007669"/>
    <property type="project" value="InterPro"/>
</dbReference>
<dbReference type="STRING" id="218821.SAMN05421837_103922"/>
<dbReference type="PANTHER" id="PTHR30212">
    <property type="entry name" value="PROTEIN YIIM"/>
    <property type="match status" value="1"/>
</dbReference>
<accession>A0A1H5QNW5</accession>
<dbReference type="AlphaFoldDB" id="A0A1H5QNW5"/>